<organism evidence="3 4">
    <name type="scientific">Nannocystis bainbridge</name>
    <dbReference type="NCBI Taxonomy" id="2995303"/>
    <lineage>
        <taxon>Bacteria</taxon>
        <taxon>Pseudomonadati</taxon>
        <taxon>Myxococcota</taxon>
        <taxon>Polyangia</taxon>
        <taxon>Nannocystales</taxon>
        <taxon>Nannocystaceae</taxon>
        <taxon>Nannocystis</taxon>
    </lineage>
</organism>
<protein>
    <submittedName>
        <fullName evidence="3">Uncharacterized protein</fullName>
    </submittedName>
</protein>
<dbReference type="EMBL" id="JAQNDL010000002">
    <property type="protein sequence ID" value="MDC0719921.1"/>
    <property type="molecule type" value="Genomic_DNA"/>
</dbReference>
<keyword evidence="4" id="KW-1185">Reference proteome</keyword>
<evidence type="ECO:0000256" key="2">
    <source>
        <dbReference type="SAM" id="MobiDB-lite"/>
    </source>
</evidence>
<feature type="coiled-coil region" evidence="1">
    <location>
        <begin position="109"/>
        <end position="143"/>
    </location>
</feature>
<comment type="caution">
    <text evidence="3">The sequence shown here is derived from an EMBL/GenBank/DDBJ whole genome shotgun (WGS) entry which is preliminary data.</text>
</comment>
<keyword evidence="1" id="KW-0175">Coiled coil</keyword>
<evidence type="ECO:0000313" key="4">
    <source>
        <dbReference type="Proteomes" id="UP001221686"/>
    </source>
</evidence>
<evidence type="ECO:0000256" key="1">
    <source>
        <dbReference type="SAM" id="Coils"/>
    </source>
</evidence>
<reference evidence="3 4" key="1">
    <citation type="submission" date="2022-11" db="EMBL/GenBank/DDBJ databases">
        <title>Minimal conservation of predation-associated metabolite biosynthetic gene clusters underscores biosynthetic potential of Myxococcota including descriptions for ten novel species: Archangium lansinium sp. nov., Myxococcus landrumus sp. nov., Nannocystis bai.</title>
        <authorList>
            <person name="Ahearne A."/>
            <person name="Stevens C."/>
            <person name="Dowd S."/>
        </authorList>
    </citation>
    <scope>NUCLEOTIDE SEQUENCE [LARGE SCALE GENOMIC DNA]</scope>
    <source>
        <strain evidence="3 4">BB15-2</strain>
    </source>
</reference>
<proteinExistence type="predicted"/>
<name>A0ABT5E222_9BACT</name>
<dbReference type="Proteomes" id="UP001221686">
    <property type="component" value="Unassembled WGS sequence"/>
</dbReference>
<sequence length="323" mass="35646">MEPEEPRDTEFAELETLRITAPKAGHPARGPFRGVVTLVARVSRACADEFEGKLERVAADVRHGRPRVYRNEREIVPPRGDEDDVSVESVPVSSDSDDRRDLDVHQRHVGMLREQAQLLQRRIEDLNTEAERARARRDKEVGTLQAMVEHTTGHAIRVATLADQHVEASMRRTFELDTMQQQQRALSLEQYAVGAAAVRQAREVLDGFMLRDSWSELFTGVRDVLGSVFDSDMGKIAGMQLNAVVAAKVAKWMDLPDMSPSDVLAATLVTGAQFRNAAEAVTRWAALHNATPEGQTAAVVVSILRGDVGVEALEDLKVGWAAP</sequence>
<feature type="region of interest" description="Disordered" evidence="2">
    <location>
        <begin position="72"/>
        <end position="100"/>
    </location>
</feature>
<gene>
    <name evidence="3" type="ORF">POL25_23680</name>
</gene>
<evidence type="ECO:0000313" key="3">
    <source>
        <dbReference type="EMBL" id="MDC0719921.1"/>
    </source>
</evidence>
<accession>A0ABT5E222</accession>
<dbReference type="RefSeq" id="WP_272088419.1">
    <property type="nucleotide sequence ID" value="NZ_JAQNDL010000002.1"/>
</dbReference>